<dbReference type="InterPro" id="IPR008901">
    <property type="entry name" value="ACER"/>
</dbReference>
<keyword evidence="4" id="KW-0378">Hydrolase</keyword>
<dbReference type="GO" id="GO:0016811">
    <property type="term" value="F:hydrolase activity, acting on carbon-nitrogen (but not peptide) bonds, in linear amides"/>
    <property type="evidence" value="ECO:0007669"/>
    <property type="project" value="InterPro"/>
</dbReference>
<evidence type="ECO:0000256" key="5">
    <source>
        <dbReference type="ARBA" id="ARBA00022989"/>
    </source>
</evidence>
<keyword evidence="6 9" id="KW-0472">Membrane</keyword>
<feature type="transmembrane region" description="Helical" evidence="9">
    <location>
        <begin position="185"/>
        <end position="202"/>
    </location>
</feature>
<feature type="binding site" evidence="7">
    <location>
        <position position="42"/>
    </location>
    <ligand>
        <name>Ca(2+)</name>
        <dbReference type="ChEBI" id="CHEBI:29108"/>
    </ligand>
</feature>
<dbReference type="GO" id="GO:0046872">
    <property type="term" value="F:metal ion binding"/>
    <property type="evidence" value="ECO:0007669"/>
    <property type="project" value="UniProtKB-KW"/>
</dbReference>
<feature type="binding site" evidence="7">
    <location>
        <position position="28"/>
    </location>
    <ligand>
        <name>Ca(2+)</name>
        <dbReference type="ChEBI" id="CHEBI:29108"/>
    </ligand>
</feature>
<evidence type="ECO:0000256" key="9">
    <source>
        <dbReference type="SAM" id="Phobius"/>
    </source>
</evidence>
<comment type="cofactor">
    <cofactor evidence="8">
        <name>Zn(2+)</name>
        <dbReference type="ChEBI" id="CHEBI:29105"/>
    </cofactor>
</comment>
<feature type="transmembrane region" description="Helical" evidence="9">
    <location>
        <begin position="43"/>
        <end position="61"/>
    </location>
</feature>
<keyword evidence="7" id="KW-0479">Metal-binding</keyword>
<dbReference type="EMBL" id="HBHR01013806">
    <property type="protein sequence ID" value="CAD9865079.1"/>
    <property type="molecule type" value="Transcribed_RNA"/>
</dbReference>
<dbReference type="GO" id="GO:0006672">
    <property type="term" value="P:ceramide metabolic process"/>
    <property type="evidence" value="ECO:0007669"/>
    <property type="project" value="InterPro"/>
</dbReference>
<dbReference type="GO" id="GO:0006914">
    <property type="term" value="P:autophagy"/>
    <property type="evidence" value="ECO:0007669"/>
    <property type="project" value="InterPro"/>
</dbReference>
<feature type="binding site" evidence="8">
    <location>
        <position position="220"/>
    </location>
    <ligand>
        <name>Zn(2+)</name>
        <dbReference type="ChEBI" id="CHEBI:29105"/>
        <note>catalytic</note>
    </ligand>
</feature>
<dbReference type="PANTHER" id="PTHR46852:SF1">
    <property type="entry name" value="ALKALINE PHYTOCERAMIDASE FAMILY PROTEIN, EXPRESSED"/>
    <property type="match status" value="1"/>
</dbReference>
<reference evidence="10" key="1">
    <citation type="submission" date="2021-01" db="EMBL/GenBank/DDBJ databases">
        <authorList>
            <person name="Corre E."/>
            <person name="Pelletier E."/>
            <person name="Niang G."/>
            <person name="Scheremetjew M."/>
            <person name="Finn R."/>
            <person name="Kale V."/>
            <person name="Holt S."/>
            <person name="Cochrane G."/>
            <person name="Meng A."/>
            <person name="Brown T."/>
            <person name="Cohen L."/>
        </authorList>
    </citation>
    <scope>NUCLEOTIDE SEQUENCE</scope>
    <source>
        <strain evidence="10">CCMP1661</strain>
    </source>
</reference>
<evidence type="ECO:0000313" key="10">
    <source>
        <dbReference type="EMBL" id="CAD9865079.1"/>
    </source>
</evidence>
<sequence>MITIPLVMAVEEDVTNLGFWGPVTATIDWCEENYVWTEYIAEFFNTISNSALVILGIYGIYQNFRQRHDNSLLAAWLSMIAVGVGSAAFHCTLRYVEQQCDETPMVWGQLAWNFLLYKEKFSHPKAWRHFVAVLFIIYAAVFAYLHAIFRFTTAFQWHFVFISAFSVRKLVQVYQKMKQPEGRRILKENMAALVIAVTFWLADHLLCDHMQSLPVNPQGHAVWHILMGYYCYTGPIFIQYYQALETNRKPHIRRVMFVIPIVEVRSKLD</sequence>
<dbReference type="GO" id="GO:0016020">
    <property type="term" value="C:membrane"/>
    <property type="evidence" value="ECO:0007669"/>
    <property type="project" value="UniProtKB-SubCell"/>
</dbReference>
<dbReference type="InterPro" id="IPR044219">
    <property type="entry name" value="ACER_plant"/>
</dbReference>
<evidence type="ECO:0000256" key="2">
    <source>
        <dbReference type="ARBA" id="ARBA00009780"/>
    </source>
</evidence>
<keyword evidence="3 9" id="KW-0812">Transmembrane</keyword>
<evidence type="ECO:0000256" key="7">
    <source>
        <dbReference type="PIRSR" id="PIRSR608901-1"/>
    </source>
</evidence>
<evidence type="ECO:0000256" key="8">
    <source>
        <dbReference type="PIRSR" id="PIRSR608901-2"/>
    </source>
</evidence>
<evidence type="ECO:0000256" key="1">
    <source>
        <dbReference type="ARBA" id="ARBA00004141"/>
    </source>
</evidence>
<evidence type="ECO:0008006" key="11">
    <source>
        <dbReference type="Google" id="ProtNLM"/>
    </source>
</evidence>
<comment type="similarity">
    <text evidence="2">Belongs to the alkaline ceramidase family.</text>
</comment>
<organism evidence="10">
    <name type="scientific">Fibrocapsa japonica</name>
    <dbReference type="NCBI Taxonomy" id="94617"/>
    <lineage>
        <taxon>Eukaryota</taxon>
        <taxon>Sar</taxon>
        <taxon>Stramenopiles</taxon>
        <taxon>Ochrophyta</taxon>
        <taxon>Raphidophyceae</taxon>
        <taxon>Chattonellales</taxon>
        <taxon>Chattonellaceae</taxon>
        <taxon>Fibrocapsa</taxon>
    </lineage>
</organism>
<keyword evidence="8" id="KW-0862">Zinc</keyword>
<keyword evidence="7" id="KW-0106">Calcium</keyword>
<feature type="binding site" evidence="8">
    <location>
        <position position="224"/>
    </location>
    <ligand>
        <name>Zn(2+)</name>
        <dbReference type="ChEBI" id="CHEBI:29105"/>
        <note>catalytic</note>
    </ligand>
</feature>
<feature type="transmembrane region" description="Helical" evidence="9">
    <location>
        <begin position="222"/>
        <end position="244"/>
    </location>
</feature>
<feature type="transmembrane region" description="Helical" evidence="9">
    <location>
        <begin position="130"/>
        <end position="149"/>
    </location>
</feature>
<comment type="subcellular location">
    <subcellularLocation>
        <location evidence="1">Membrane</location>
        <topology evidence="1">Multi-pass membrane protein</topology>
    </subcellularLocation>
</comment>
<keyword evidence="5 9" id="KW-1133">Transmembrane helix</keyword>
<dbReference type="AlphaFoldDB" id="A0A7S2XXL3"/>
<gene>
    <name evidence="10" type="ORF">FJAP1339_LOCUS6814</name>
</gene>
<protein>
    <recommendedName>
        <fullName evidence="11">Alkaline ceramidase</fullName>
    </recommendedName>
</protein>
<dbReference type="Pfam" id="PF05875">
    <property type="entry name" value="Ceramidase"/>
    <property type="match status" value="1"/>
</dbReference>
<evidence type="ECO:0000256" key="6">
    <source>
        <dbReference type="ARBA" id="ARBA00023136"/>
    </source>
</evidence>
<proteinExistence type="inferred from homology"/>
<feature type="binding site" evidence="7">
    <location>
        <position position="33"/>
    </location>
    <ligand>
        <name>Ca(2+)</name>
        <dbReference type="ChEBI" id="CHEBI:29108"/>
    </ligand>
</feature>
<feature type="binding site" evidence="8">
    <location>
        <position position="90"/>
    </location>
    <ligand>
        <name>Zn(2+)</name>
        <dbReference type="ChEBI" id="CHEBI:29105"/>
        <note>catalytic</note>
    </ligand>
</feature>
<feature type="binding site" evidence="7">
    <location>
        <position position="31"/>
    </location>
    <ligand>
        <name>Ca(2+)</name>
        <dbReference type="ChEBI" id="CHEBI:29108"/>
    </ligand>
</feature>
<name>A0A7S2XXL3_9STRA</name>
<evidence type="ECO:0000256" key="3">
    <source>
        <dbReference type="ARBA" id="ARBA00022692"/>
    </source>
</evidence>
<accession>A0A7S2XXL3</accession>
<dbReference type="PANTHER" id="PTHR46852">
    <property type="entry name" value="ALKALINE CERAMIDASE"/>
    <property type="match status" value="1"/>
</dbReference>
<dbReference type="GO" id="GO:0098542">
    <property type="term" value="P:defense response to other organism"/>
    <property type="evidence" value="ECO:0007669"/>
    <property type="project" value="InterPro"/>
</dbReference>
<evidence type="ECO:0000256" key="4">
    <source>
        <dbReference type="ARBA" id="ARBA00022801"/>
    </source>
</evidence>
<feature type="transmembrane region" description="Helical" evidence="9">
    <location>
        <begin position="73"/>
        <end position="96"/>
    </location>
</feature>
<dbReference type="GO" id="GO:0009651">
    <property type="term" value="P:response to salt stress"/>
    <property type="evidence" value="ECO:0007669"/>
    <property type="project" value="InterPro"/>
</dbReference>
<feature type="binding site" evidence="7">
    <location>
        <position position="29"/>
    </location>
    <ligand>
        <name>Ca(2+)</name>
        <dbReference type="ChEBI" id="CHEBI:29108"/>
    </ligand>
</feature>